<organism evidence="4 5">
    <name type="scientific">Setaria italica</name>
    <name type="common">Foxtail millet</name>
    <name type="synonym">Panicum italicum</name>
    <dbReference type="NCBI Taxonomy" id="4555"/>
    <lineage>
        <taxon>Eukaryota</taxon>
        <taxon>Viridiplantae</taxon>
        <taxon>Streptophyta</taxon>
        <taxon>Embryophyta</taxon>
        <taxon>Tracheophyta</taxon>
        <taxon>Spermatophyta</taxon>
        <taxon>Magnoliopsida</taxon>
        <taxon>Liliopsida</taxon>
        <taxon>Poales</taxon>
        <taxon>Poaceae</taxon>
        <taxon>PACMAD clade</taxon>
        <taxon>Panicoideae</taxon>
        <taxon>Panicodae</taxon>
        <taxon>Paniceae</taxon>
        <taxon>Cenchrinae</taxon>
        <taxon>Setaria</taxon>
    </lineage>
</organism>
<evidence type="ECO:0000256" key="1">
    <source>
        <dbReference type="SAM" id="SignalP"/>
    </source>
</evidence>
<dbReference type="PANTHER" id="PTHR33286">
    <property type="entry name" value="BIFUNCTIONAL INHIBITOR/LIPID-TRANSFER PROTEIN/SEED STORAGE 2S ALBUMIN SUPERFAMILY PROTEIN"/>
    <property type="match status" value="1"/>
</dbReference>
<proteinExistence type="predicted"/>
<protein>
    <recommendedName>
        <fullName evidence="2">Bifunctional inhibitor/plant lipid transfer protein/seed storage helical domain-containing protein</fullName>
    </recommendedName>
</protein>
<evidence type="ECO:0000313" key="3">
    <source>
        <dbReference type="EMBL" id="RCV34107.1"/>
    </source>
</evidence>
<evidence type="ECO:0000313" key="4">
    <source>
        <dbReference type="EnsemblPlants" id="KQK97710"/>
    </source>
</evidence>
<dbReference type="Gramene" id="KQK97710">
    <property type="protein sequence ID" value="KQK97710"/>
    <property type="gene ID" value="SETIT_012644mg"/>
</dbReference>
<dbReference type="Pfam" id="PF14368">
    <property type="entry name" value="LTP_2"/>
    <property type="match status" value="1"/>
</dbReference>
<reference evidence="3" key="2">
    <citation type="submission" date="2015-07" db="EMBL/GenBank/DDBJ databases">
        <authorList>
            <person name="Noorani M."/>
        </authorList>
    </citation>
    <scope>NUCLEOTIDE SEQUENCE</scope>
    <source>
        <strain evidence="3">Yugu1</strain>
    </source>
</reference>
<dbReference type="EMBL" id="AGNK02004390">
    <property type="status" value="NOT_ANNOTATED_CDS"/>
    <property type="molecule type" value="Genomic_DNA"/>
</dbReference>
<evidence type="ECO:0000313" key="5">
    <source>
        <dbReference type="Proteomes" id="UP000004995"/>
    </source>
</evidence>
<gene>
    <name evidence="3" type="ORF">SETIT_7G136400v2</name>
</gene>
<feature type="signal peptide" evidence="1">
    <location>
        <begin position="1"/>
        <end position="24"/>
    </location>
</feature>
<dbReference type="Proteomes" id="UP000004995">
    <property type="component" value="Unassembled WGS sequence"/>
</dbReference>
<dbReference type="AlphaFoldDB" id="K3YEH9"/>
<feature type="domain" description="Bifunctional inhibitor/plant lipid transfer protein/seed storage helical" evidence="2">
    <location>
        <begin position="15"/>
        <end position="102"/>
    </location>
</feature>
<reference evidence="3 5" key="1">
    <citation type="journal article" date="2012" name="Nat. Biotechnol.">
        <title>Reference genome sequence of the model plant Setaria.</title>
        <authorList>
            <person name="Bennetzen J.L."/>
            <person name="Schmutz J."/>
            <person name="Wang H."/>
            <person name="Percifield R."/>
            <person name="Hawkins J."/>
            <person name="Pontaroli A.C."/>
            <person name="Estep M."/>
            <person name="Feng L."/>
            <person name="Vaughn J.N."/>
            <person name="Grimwood J."/>
            <person name="Jenkins J."/>
            <person name="Barry K."/>
            <person name="Lindquist E."/>
            <person name="Hellsten U."/>
            <person name="Deshpande S."/>
            <person name="Wang X."/>
            <person name="Wu X."/>
            <person name="Mitros T."/>
            <person name="Triplett J."/>
            <person name="Yang X."/>
            <person name="Ye C.Y."/>
            <person name="Mauro-Herrera M."/>
            <person name="Wang L."/>
            <person name="Li P."/>
            <person name="Sharma M."/>
            <person name="Sharma R."/>
            <person name="Ronald P.C."/>
            <person name="Panaud O."/>
            <person name="Kellogg E.A."/>
            <person name="Brutnell T.P."/>
            <person name="Doust A.N."/>
            <person name="Tuskan G.A."/>
            <person name="Rokhsar D."/>
            <person name="Devos K.M."/>
        </authorList>
    </citation>
    <scope>NUCLEOTIDE SEQUENCE [LARGE SCALE GENOMIC DNA]</scope>
    <source>
        <strain evidence="5">cv. Yugu1</strain>
        <strain evidence="3">Yugu1</strain>
    </source>
</reference>
<feature type="chain" id="PRO_5010126750" description="Bifunctional inhibitor/plant lipid transfer protein/seed storage helical domain-containing protein" evidence="1">
    <location>
        <begin position="25"/>
        <end position="120"/>
    </location>
</feature>
<accession>K3YEH9</accession>
<sequence>MAKILRVLVLALLFTLFAAHHAWGEDDCHIEKTKVLETCKKTIRIGIDYEPPSLECCLVVQTSYMVCICHILSIPDQDHVSVFKLVKLAAAYGKTVPPRSKCGTWTVPQPRSPLPLRAFS</sequence>
<keyword evidence="1" id="KW-0732">Signal</keyword>
<dbReference type="HOGENOM" id="CLU_141918_1_1_1"/>
<dbReference type="InterPro" id="IPR016140">
    <property type="entry name" value="Bifunc_inhib/LTP/seed_store"/>
</dbReference>
<dbReference type="OMA" id="ICSIIND"/>
<dbReference type="PANTHER" id="PTHR33286:SF44">
    <property type="entry name" value="5A2 PROTEIN"/>
    <property type="match status" value="1"/>
</dbReference>
<reference evidence="4" key="3">
    <citation type="submission" date="2018-08" db="UniProtKB">
        <authorList>
            <consortium name="EnsemblPlants"/>
        </authorList>
    </citation>
    <scope>IDENTIFICATION</scope>
    <source>
        <strain evidence="4">Yugu1</strain>
    </source>
</reference>
<dbReference type="OrthoDB" id="635304at2759"/>
<dbReference type="EMBL" id="CM003534">
    <property type="protein sequence ID" value="RCV34107.1"/>
    <property type="molecule type" value="Genomic_DNA"/>
</dbReference>
<evidence type="ECO:0000259" key="2">
    <source>
        <dbReference type="Pfam" id="PF14368"/>
    </source>
</evidence>
<name>K3YEH9_SETIT</name>
<keyword evidence="5" id="KW-1185">Reference proteome</keyword>
<dbReference type="EnsemblPlants" id="KQK97710">
    <property type="protein sequence ID" value="KQK97710"/>
    <property type="gene ID" value="SETIT_012644mg"/>
</dbReference>